<feature type="compositionally biased region" description="Basic and acidic residues" evidence="1">
    <location>
        <begin position="79"/>
        <end position="96"/>
    </location>
</feature>
<keyword evidence="3" id="KW-1185">Reference proteome</keyword>
<dbReference type="EMBL" id="CP045890">
    <property type="protein sequence ID" value="QQP56129.1"/>
    <property type="molecule type" value="Genomic_DNA"/>
</dbReference>
<feature type="region of interest" description="Disordered" evidence="1">
    <location>
        <begin position="58"/>
        <end position="117"/>
    </location>
</feature>
<proteinExistence type="predicted"/>
<accession>A0A7T8KHR2</accession>
<protein>
    <submittedName>
        <fullName evidence="2">Uncharacterized protein</fullName>
    </submittedName>
</protein>
<reference evidence="3" key="1">
    <citation type="submission" date="2021-01" db="EMBL/GenBank/DDBJ databases">
        <title>Caligus Genome Assembly.</title>
        <authorList>
            <person name="Gallardo-Escarate C."/>
        </authorList>
    </citation>
    <scope>NUCLEOTIDE SEQUENCE [LARGE SCALE GENOMIC DNA]</scope>
</reference>
<evidence type="ECO:0000256" key="1">
    <source>
        <dbReference type="SAM" id="MobiDB-lite"/>
    </source>
</evidence>
<sequence length="117" mass="12827">MQRDDLPSSHPPTSFKLIAAAPRSPGAYCQDKDIHNTILSPTTNHNDTHHSFMRRAVVYPPPSSIPGGGGSTCPTSTHPETEHHFNSSRRACHEDTTQTTLHRTGETPIPHTLKKAD</sequence>
<organism evidence="2 3">
    <name type="scientific">Caligus rogercresseyi</name>
    <name type="common">Sea louse</name>
    <dbReference type="NCBI Taxonomy" id="217165"/>
    <lineage>
        <taxon>Eukaryota</taxon>
        <taxon>Metazoa</taxon>
        <taxon>Ecdysozoa</taxon>
        <taxon>Arthropoda</taxon>
        <taxon>Crustacea</taxon>
        <taxon>Multicrustacea</taxon>
        <taxon>Hexanauplia</taxon>
        <taxon>Copepoda</taxon>
        <taxon>Siphonostomatoida</taxon>
        <taxon>Caligidae</taxon>
        <taxon>Caligus</taxon>
    </lineage>
</organism>
<dbReference type="Proteomes" id="UP000595437">
    <property type="component" value="Chromosome 1"/>
</dbReference>
<gene>
    <name evidence="2" type="ORF">FKW44_000688</name>
</gene>
<dbReference type="AlphaFoldDB" id="A0A7T8KHR2"/>
<evidence type="ECO:0000313" key="3">
    <source>
        <dbReference type="Proteomes" id="UP000595437"/>
    </source>
</evidence>
<feature type="region of interest" description="Disordered" evidence="1">
    <location>
        <begin position="1"/>
        <end position="22"/>
    </location>
</feature>
<evidence type="ECO:0000313" key="2">
    <source>
        <dbReference type="EMBL" id="QQP56129.1"/>
    </source>
</evidence>
<name>A0A7T8KHR2_CALRO</name>